<reference evidence="13" key="1">
    <citation type="submission" date="2020-10" db="EMBL/GenBank/DDBJ databases">
        <authorList>
            <person name="Gilroy R."/>
        </authorList>
    </citation>
    <scope>NUCLEOTIDE SEQUENCE</scope>
    <source>
        <strain evidence="13">13766</strain>
    </source>
</reference>
<evidence type="ECO:0000256" key="1">
    <source>
        <dbReference type="ARBA" id="ARBA00001946"/>
    </source>
</evidence>
<dbReference type="Gene3D" id="1.10.600.10">
    <property type="entry name" value="Farnesyl Diphosphate Synthase"/>
    <property type="match status" value="1"/>
</dbReference>
<dbReference type="EC" id="2.5.1.10" evidence="3"/>
<dbReference type="InterPro" id="IPR000092">
    <property type="entry name" value="Polyprenyl_synt"/>
</dbReference>
<dbReference type="CDD" id="cd00685">
    <property type="entry name" value="Trans_IPPS_HT"/>
    <property type="match status" value="1"/>
</dbReference>
<evidence type="ECO:0000256" key="10">
    <source>
        <dbReference type="ARBA" id="ARBA00032873"/>
    </source>
</evidence>
<evidence type="ECO:0000256" key="7">
    <source>
        <dbReference type="ARBA" id="ARBA00022842"/>
    </source>
</evidence>
<keyword evidence="7" id="KW-0460">Magnesium</keyword>
<dbReference type="NCBIfam" id="NF045485">
    <property type="entry name" value="FPPsyn"/>
    <property type="match status" value="1"/>
</dbReference>
<comment type="caution">
    <text evidence="13">The sequence shown here is derived from an EMBL/GenBank/DDBJ whole genome shotgun (WGS) entry which is preliminary data.</text>
</comment>
<protein>
    <recommendedName>
        <fullName evidence="4">Farnesyl diphosphate synthase</fullName>
        <ecNumber evidence="3">2.5.1.10</ecNumber>
    </recommendedName>
    <alternativeName>
        <fullName evidence="10">(2E,6E)-farnesyl diphosphate synthase</fullName>
    </alternativeName>
    <alternativeName>
        <fullName evidence="9">Geranyltranstransferase</fullName>
    </alternativeName>
</protein>
<evidence type="ECO:0000256" key="6">
    <source>
        <dbReference type="ARBA" id="ARBA00022723"/>
    </source>
</evidence>
<organism evidence="13 14">
    <name type="scientific">Candidatus Alectryocaccomicrobium excrementavium</name>
    <dbReference type="NCBI Taxonomy" id="2840668"/>
    <lineage>
        <taxon>Bacteria</taxon>
        <taxon>Bacillati</taxon>
        <taxon>Bacillota</taxon>
        <taxon>Clostridia</taxon>
        <taxon>Candidatus Alectryocaccomicrobium</taxon>
    </lineage>
</organism>
<dbReference type="PANTHER" id="PTHR43281">
    <property type="entry name" value="FARNESYL DIPHOSPHATE SYNTHASE"/>
    <property type="match status" value="1"/>
</dbReference>
<evidence type="ECO:0000256" key="4">
    <source>
        <dbReference type="ARBA" id="ARBA00015100"/>
    </source>
</evidence>
<sequence length="290" mass="31416">MLEKYRETVEERLGAILPAEEAPPLSAAMRYSLLAGGKRLRPCMLLAAVEMMGENWREALEYACALEMIHTYSLIHDDLPAMDNDTLRRGKPTNHVVFGDGQAVLAGDGLLNCAYERMLADALAHPQSLERRVAAMAEIARGAGVEYMVRGQSLDLACEGKQGVDEETLLAIHTGKTCGMFLGAMRGAGRFCGAGSEAMDALTGYAEAFGLLFQYADDLLDVFSTPEELGKSIGKDADEGKLTAVRLFGVEGTRARMQALHDKAVASISHFQGAAQPFIRLAADMLTRRK</sequence>
<evidence type="ECO:0000313" key="13">
    <source>
        <dbReference type="EMBL" id="HIS91745.1"/>
    </source>
</evidence>
<dbReference type="AlphaFoldDB" id="A0A9D1FZG7"/>
<dbReference type="SUPFAM" id="SSF48576">
    <property type="entry name" value="Terpenoid synthases"/>
    <property type="match status" value="1"/>
</dbReference>
<dbReference type="SFLD" id="SFLDG01017">
    <property type="entry name" value="Polyprenyl_Transferase_Like"/>
    <property type="match status" value="1"/>
</dbReference>
<dbReference type="FunFam" id="1.10.600.10:FF:000001">
    <property type="entry name" value="Geranylgeranyl diphosphate synthase"/>
    <property type="match status" value="1"/>
</dbReference>
<dbReference type="Proteomes" id="UP000824140">
    <property type="component" value="Unassembled WGS sequence"/>
</dbReference>
<evidence type="ECO:0000256" key="5">
    <source>
        <dbReference type="ARBA" id="ARBA00022679"/>
    </source>
</evidence>
<reference evidence="13" key="2">
    <citation type="journal article" date="2021" name="PeerJ">
        <title>Extensive microbial diversity within the chicken gut microbiome revealed by metagenomics and culture.</title>
        <authorList>
            <person name="Gilroy R."/>
            <person name="Ravi A."/>
            <person name="Getino M."/>
            <person name="Pursley I."/>
            <person name="Horton D.L."/>
            <person name="Alikhan N.F."/>
            <person name="Baker D."/>
            <person name="Gharbi K."/>
            <person name="Hall N."/>
            <person name="Watson M."/>
            <person name="Adriaenssens E.M."/>
            <person name="Foster-Nyarko E."/>
            <person name="Jarju S."/>
            <person name="Secka A."/>
            <person name="Antonio M."/>
            <person name="Oren A."/>
            <person name="Chaudhuri R.R."/>
            <person name="La Ragione R."/>
            <person name="Hildebrand F."/>
            <person name="Pallen M.J."/>
        </authorList>
    </citation>
    <scope>NUCLEOTIDE SEQUENCE</scope>
    <source>
        <strain evidence="13">13766</strain>
    </source>
</reference>
<evidence type="ECO:0000256" key="9">
    <source>
        <dbReference type="ARBA" id="ARBA00032380"/>
    </source>
</evidence>
<dbReference type="Pfam" id="PF00348">
    <property type="entry name" value="polyprenyl_synt"/>
    <property type="match status" value="1"/>
</dbReference>
<dbReference type="GO" id="GO:0016114">
    <property type="term" value="P:terpenoid biosynthetic process"/>
    <property type="evidence" value="ECO:0007669"/>
    <property type="project" value="UniProtKB-ARBA"/>
</dbReference>
<keyword evidence="6" id="KW-0479">Metal-binding</keyword>
<gene>
    <name evidence="13" type="ORF">IAA84_01870</name>
</gene>
<name>A0A9D1FZG7_9FIRM</name>
<keyword evidence="5 12" id="KW-0808">Transferase</keyword>
<evidence type="ECO:0000256" key="8">
    <source>
        <dbReference type="ARBA" id="ARBA00023229"/>
    </source>
</evidence>
<comment type="cofactor">
    <cofactor evidence="1">
        <name>Mg(2+)</name>
        <dbReference type="ChEBI" id="CHEBI:18420"/>
    </cofactor>
</comment>
<dbReference type="GO" id="GO:0005737">
    <property type="term" value="C:cytoplasm"/>
    <property type="evidence" value="ECO:0007669"/>
    <property type="project" value="UniProtKB-ARBA"/>
</dbReference>
<proteinExistence type="inferred from homology"/>
<comment type="similarity">
    <text evidence="2 12">Belongs to the FPP/GGPP synthase family.</text>
</comment>
<evidence type="ECO:0000256" key="12">
    <source>
        <dbReference type="RuleBase" id="RU004466"/>
    </source>
</evidence>
<comment type="catalytic activity">
    <reaction evidence="11">
        <text>isopentenyl diphosphate + (2E)-geranyl diphosphate = (2E,6E)-farnesyl diphosphate + diphosphate</text>
        <dbReference type="Rhea" id="RHEA:19361"/>
        <dbReference type="ChEBI" id="CHEBI:33019"/>
        <dbReference type="ChEBI" id="CHEBI:58057"/>
        <dbReference type="ChEBI" id="CHEBI:128769"/>
        <dbReference type="ChEBI" id="CHEBI:175763"/>
        <dbReference type="EC" id="2.5.1.10"/>
    </reaction>
</comment>
<accession>A0A9D1FZG7</accession>
<dbReference type="PROSITE" id="PS00723">
    <property type="entry name" value="POLYPRENYL_SYNTHASE_1"/>
    <property type="match status" value="1"/>
</dbReference>
<dbReference type="InterPro" id="IPR008949">
    <property type="entry name" value="Isoprenoid_synthase_dom_sf"/>
</dbReference>
<evidence type="ECO:0000256" key="2">
    <source>
        <dbReference type="ARBA" id="ARBA00006706"/>
    </source>
</evidence>
<dbReference type="SFLD" id="SFLDS00005">
    <property type="entry name" value="Isoprenoid_Synthase_Type_I"/>
    <property type="match status" value="1"/>
</dbReference>
<evidence type="ECO:0000313" key="14">
    <source>
        <dbReference type="Proteomes" id="UP000824140"/>
    </source>
</evidence>
<keyword evidence="8" id="KW-0414">Isoprene biosynthesis</keyword>
<dbReference type="GO" id="GO:0004337">
    <property type="term" value="F:(2E,6E)-farnesyl diphosphate synthase activity"/>
    <property type="evidence" value="ECO:0007669"/>
    <property type="project" value="UniProtKB-EC"/>
</dbReference>
<evidence type="ECO:0000256" key="11">
    <source>
        <dbReference type="ARBA" id="ARBA00049399"/>
    </source>
</evidence>
<dbReference type="GO" id="GO:0046872">
    <property type="term" value="F:metal ion binding"/>
    <property type="evidence" value="ECO:0007669"/>
    <property type="project" value="UniProtKB-KW"/>
</dbReference>
<dbReference type="EMBL" id="DVJN01000036">
    <property type="protein sequence ID" value="HIS91745.1"/>
    <property type="molecule type" value="Genomic_DNA"/>
</dbReference>
<evidence type="ECO:0000256" key="3">
    <source>
        <dbReference type="ARBA" id="ARBA00012439"/>
    </source>
</evidence>
<dbReference type="PANTHER" id="PTHR43281:SF1">
    <property type="entry name" value="FARNESYL DIPHOSPHATE SYNTHASE"/>
    <property type="match status" value="1"/>
</dbReference>
<dbReference type="InterPro" id="IPR053378">
    <property type="entry name" value="Prenyl_diphosphate_synthase"/>
</dbReference>
<dbReference type="InterPro" id="IPR033749">
    <property type="entry name" value="Polyprenyl_synt_CS"/>
</dbReference>